<dbReference type="CDD" id="cd00761">
    <property type="entry name" value="Glyco_tranf_GTA_type"/>
    <property type="match status" value="1"/>
</dbReference>
<dbReference type="AlphaFoldDB" id="A0A0M1P0Y0"/>
<dbReference type="Proteomes" id="UP000036932">
    <property type="component" value="Unassembled WGS sequence"/>
</dbReference>
<dbReference type="OrthoDB" id="2650198at2"/>
<accession>A0A0M1P0Y0</accession>
<reference evidence="3" key="1">
    <citation type="submission" date="2015-08" db="EMBL/GenBank/DDBJ databases">
        <title>Genome sequencing project for genomic taxonomy and phylogenomics of Bacillus-like bacteria.</title>
        <authorList>
            <person name="Liu B."/>
            <person name="Wang J."/>
            <person name="Zhu Y."/>
            <person name="Liu G."/>
            <person name="Chen Q."/>
            <person name="Chen Z."/>
            <person name="Lan J."/>
            <person name="Che J."/>
            <person name="Ge C."/>
            <person name="Shi H."/>
            <person name="Pan Z."/>
            <person name="Liu X."/>
        </authorList>
    </citation>
    <scope>NUCLEOTIDE SEQUENCE [LARGE SCALE GENOMIC DNA]</scope>
    <source>
        <strain evidence="3">FJAT-22460</strain>
    </source>
</reference>
<protein>
    <submittedName>
        <fullName evidence="2">Glycosyl transferase family 2</fullName>
    </submittedName>
</protein>
<evidence type="ECO:0000313" key="3">
    <source>
        <dbReference type="Proteomes" id="UP000036932"/>
    </source>
</evidence>
<dbReference type="Gene3D" id="3.90.550.10">
    <property type="entry name" value="Spore Coat Polysaccharide Biosynthesis Protein SpsA, Chain A"/>
    <property type="match status" value="1"/>
</dbReference>
<keyword evidence="2" id="KW-0808">Transferase</keyword>
<sequence>MRRRGARLRKSLTVAPPKADPVEGRKDGYMIGYSYGVQHGKKESDCSFDGVSIIIPIQDPFEDVISKIRRIEALTPHPYELLIADVGSSEGTKKYMRSRIGVVRHIVGRSDQGIAVVLNKALHAAHGKKLVILYGCTPVMDNWIGSMTDELDNASATKSVCVNFAQTGVPLLPREELDSHNRLNACCALFRPELLSDVGWLDVGLPSLQENMSEWLGRVPLQYRTMLQADGIFV</sequence>
<evidence type="ECO:0000256" key="1">
    <source>
        <dbReference type="SAM" id="MobiDB-lite"/>
    </source>
</evidence>
<gene>
    <name evidence="2" type="ORF">AM231_02490</name>
</gene>
<dbReference type="PATRIC" id="fig|1705565.3.peg.2369"/>
<organism evidence="2 3">
    <name type="scientific">Paenibacillus solani</name>
    <dbReference type="NCBI Taxonomy" id="1705565"/>
    <lineage>
        <taxon>Bacteria</taxon>
        <taxon>Bacillati</taxon>
        <taxon>Bacillota</taxon>
        <taxon>Bacilli</taxon>
        <taxon>Bacillales</taxon>
        <taxon>Paenibacillaceae</taxon>
        <taxon>Paenibacillus</taxon>
    </lineage>
</organism>
<dbReference type="RefSeq" id="WP_054401217.1">
    <property type="nucleotide sequence ID" value="NZ_LIUT01000001.1"/>
</dbReference>
<feature type="region of interest" description="Disordered" evidence="1">
    <location>
        <begin position="1"/>
        <end position="20"/>
    </location>
</feature>
<dbReference type="GO" id="GO:0016740">
    <property type="term" value="F:transferase activity"/>
    <property type="evidence" value="ECO:0007669"/>
    <property type="project" value="UniProtKB-KW"/>
</dbReference>
<dbReference type="InterPro" id="IPR029044">
    <property type="entry name" value="Nucleotide-diphossugar_trans"/>
</dbReference>
<keyword evidence="3" id="KW-1185">Reference proteome</keyword>
<evidence type="ECO:0000313" key="2">
    <source>
        <dbReference type="EMBL" id="KOR88121.1"/>
    </source>
</evidence>
<comment type="caution">
    <text evidence="2">The sequence shown here is derived from an EMBL/GenBank/DDBJ whole genome shotgun (WGS) entry which is preliminary data.</text>
</comment>
<feature type="compositionally biased region" description="Basic residues" evidence="1">
    <location>
        <begin position="1"/>
        <end position="10"/>
    </location>
</feature>
<proteinExistence type="predicted"/>
<name>A0A0M1P0Y0_9BACL</name>
<dbReference type="EMBL" id="LIUT01000001">
    <property type="protein sequence ID" value="KOR88121.1"/>
    <property type="molecule type" value="Genomic_DNA"/>
</dbReference>
<dbReference type="SUPFAM" id="SSF53448">
    <property type="entry name" value="Nucleotide-diphospho-sugar transferases"/>
    <property type="match status" value="1"/>
</dbReference>